<feature type="compositionally biased region" description="Low complexity" evidence="1">
    <location>
        <begin position="198"/>
        <end position="217"/>
    </location>
</feature>
<feature type="compositionally biased region" description="Polar residues" evidence="1">
    <location>
        <begin position="687"/>
        <end position="700"/>
    </location>
</feature>
<proteinExistence type="predicted"/>
<evidence type="ECO:0000256" key="1">
    <source>
        <dbReference type="SAM" id="MobiDB-lite"/>
    </source>
</evidence>
<comment type="caution">
    <text evidence="2">The sequence shown here is derived from an EMBL/GenBank/DDBJ whole genome shotgun (WGS) entry which is preliminary data.</text>
</comment>
<dbReference type="OMA" id="NYHEDIT"/>
<dbReference type="Proteomes" id="UP000189513">
    <property type="component" value="Unassembled WGS sequence"/>
</dbReference>
<keyword evidence="3" id="KW-1185">Reference proteome</keyword>
<dbReference type="PANTHER" id="PTHR12751:SF18">
    <property type="entry name" value="PHOSPHATASE AND ACTIN REGULATOR 1"/>
    <property type="match status" value="1"/>
</dbReference>
<evidence type="ECO:0000313" key="2">
    <source>
        <dbReference type="EMBL" id="ONH68528.1"/>
    </source>
</evidence>
<sequence length="847" mass="93748">MAENQSPTSTAATTEPDDMLSYSQETDYTSANSSPNHHAVMAAESLEWYDSKTPQVDEHGFHYQQESPDLDLLQADFSYSQSLRDHATAMRKSIVVSDSLASVALQDHQGQEFSEKTTQLAMTNSPSFSALASILERKEAKFQKKPTDITPILEETAETGESPSYQPSPLSIEQKAATVVSEESPNLIQFDDDDVSTTIHSTNTTSTYPSNTNNTDSHQNTDIFKTPEVTQPQRFPHQEYTSMLGPVDVSPNPSSDKVEARADAEDIDNFKPLPLPKKSPLQSNQYKQRSASMPVVTAIPSPAPSPAPTPVPAPATAASSKTGKSKEQKEKSDKRRSFMNIFRSKRSVSTPSVPKKSNSFVIPSPSIQDSPKQSPFTMKGSKSFTLSKSSTAQTPTPDVKPAQRSASSTSLFSAFKRKSSSQTLEKPPAAEPVIDIKPIEQVVPEEEKTAVDDAFSLSSDGFNEDFNNLSFNETKKEAPSPPAITVDNMAPPVSSIPPQPSQSQPFHNKRYSQLSEKRHSQLSQPESRRYSQISQGEAIFPKNLSAQEVEDIVSLERNRSLSCRSSHRHSYVDQNIPRKPSMESLSMNSIQMSPGGLQSGSSYSPERIRRDYLSGDNEDDAYEDDDELFNVEKFSQRLEFDDIIDNHLPQQNEDEFSSQFAEFADYIDFGGALDLDLGFDEASRSPLSQPALVNSPQVSSIRDEQESFGPSPKLNQSPLSSPFLQQEQYVPALQRPVSMSFRGLKAPALSAYHDTDSMESVDSFQIMNSSTGSSITSAKKCAARRVVFSSQITVYDAHAEDEYDRKPDIATCNQLTPQLAMKIRAELNQLKSEMEVHEDSKCYTYYF</sequence>
<feature type="region of interest" description="Disordered" evidence="1">
    <location>
        <begin position="1"/>
        <end position="36"/>
    </location>
</feature>
<name>A0A1V2L9F7_CYBFA</name>
<feature type="compositionally biased region" description="Polar residues" evidence="1">
    <location>
        <begin position="521"/>
        <end position="532"/>
    </location>
</feature>
<feature type="compositionally biased region" description="Basic and acidic residues" evidence="1">
    <location>
        <begin position="324"/>
        <end position="336"/>
    </location>
</feature>
<dbReference type="EMBL" id="MPUK01000002">
    <property type="protein sequence ID" value="ONH68528.1"/>
    <property type="molecule type" value="Genomic_DNA"/>
</dbReference>
<feature type="compositionally biased region" description="Polar residues" evidence="1">
    <location>
        <begin position="1"/>
        <end position="13"/>
    </location>
</feature>
<feature type="compositionally biased region" description="Polar residues" evidence="1">
    <location>
        <begin position="347"/>
        <end position="396"/>
    </location>
</feature>
<feature type="region of interest" description="Disordered" evidence="1">
    <location>
        <begin position="468"/>
        <end position="532"/>
    </location>
</feature>
<evidence type="ECO:0000313" key="3">
    <source>
        <dbReference type="Proteomes" id="UP000189513"/>
    </source>
</evidence>
<gene>
    <name evidence="2" type="ORF">BON22_1534</name>
</gene>
<dbReference type="AlphaFoldDB" id="A0A1V2L9F7"/>
<feature type="compositionally biased region" description="Polar residues" evidence="1">
    <location>
        <begin position="583"/>
        <end position="592"/>
    </location>
</feature>
<feature type="region of interest" description="Disordered" evidence="1">
    <location>
        <begin position="559"/>
        <end position="605"/>
    </location>
</feature>
<feature type="compositionally biased region" description="Polar residues" evidence="1">
    <location>
        <begin position="282"/>
        <end position="291"/>
    </location>
</feature>
<feature type="region of interest" description="Disordered" evidence="1">
    <location>
        <begin position="198"/>
        <end position="222"/>
    </location>
</feature>
<dbReference type="PANTHER" id="PTHR12751">
    <property type="entry name" value="PHOSPHATASE AND ACTIN REGULATOR PHACTR"/>
    <property type="match status" value="1"/>
</dbReference>
<dbReference type="GO" id="GO:0030036">
    <property type="term" value="P:actin cytoskeleton organization"/>
    <property type="evidence" value="ECO:0007669"/>
    <property type="project" value="TreeGrafter"/>
</dbReference>
<dbReference type="VEuPathDB" id="FungiDB:BON22_1534"/>
<organism evidence="2 3">
    <name type="scientific">Cyberlindnera fabianii</name>
    <name type="common">Yeast</name>
    <name type="synonym">Hansenula fabianii</name>
    <dbReference type="NCBI Taxonomy" id="36022"/>
    <lineage>
        <taxon>Eukaryota</taxon>
        <taxon>Fungi</taxon>
        <taxon>Dikarya</taxon>
        <taxon>Ascomycota</taxon>
        <taxon>Saccharomycotina</taxon>
        <taxon>Saccharomycetes</taxon>
        <taxon>Phaffomycetales</taxon>
        <taxon>Phaffomycetaceae</taxon>
        <taxon>Cyberlindnera</taxon>
    </lineage>
</organism>
<feature type="compositionally biased region" description="Polar residues" evidence="1">
    <location>
        <begin position="21"/>
        <end position="36"/>
    </location>
</feature>
<feature type="region of interest" description="Disordered" evidence="1">
    <location>
        <begin position="687"/>
        <end position="717"/>
    </location>
</feature>
<reference evidence="3" key="1">
    <citation type="journal article" date="2017" name="Genome Announc.">
        <title>Genome sequences of Cyberlindnera fabianii 65, Pichia kudriavzevii 129, and Saccharomyces cerevisiae 131 isolated from fermented masau fruits in Zimbabwe.</title>
        <authorList>
            <person name="van Rijswijck I.M.H."/>
            <person name="Derks M.F.L."/>
            <person name="Abee T."/>
            <person name="de Ridder D."/>
            <person name="Smid E.J."/>
        </authorList>
    </citation>
    <scope>NUCLEOTIDE SEQUENCE [LARGE SCALE GENOMIC DNA]</scope>
    <source>
        <strain evidence="3">65</strain>
    </source>
</reference>
<accession>A0A1V2L9F7</accession>
<feature type="region of interest" description="Disordered" evidence="1">
    <location>
        <begin position="242"/>
        <end position="439"/>
    </location>
</feature>
<protein>
    <submittedName>
        <fullName evidence="2">Protein BNI4</fullName>
    </submittedName>
</protein>
<dbReference type="GO" id="GO:0003779">
    <property type="term" value="F:actin binding"/>
    <property type="evidence" value="ECO:0007669"/>
    <property type="project" value="TreeGrafter"/>
</dbReference>
<dbReference type="STRING" id="36022.A0A1V2L9F7"/>
<feature type="compositionally biased region" description="Pro residues" evidence="1">
    <location>
        <begin position="301"/>
        <end position="313"/>
    </location>
</feature>